<dbReference type="Pfam" id="PF13977">
    <property type="entry name" value="TetR_C_6"/>
    <property type="match status" value="1"/>
</dbReference>
<dbReference type="SUPFAM" id="SSF46689">
    <property type="entry name" value="Homeodomain-like"/>
    <property type="match status" value="1"/>
</dbReference>
<reference evidence="7 8" key="1">
    <citation type="submission" date="2019-11" db="EMBL/GenBank/DDBJ databases">
        <authorList>
            <person name="Jiang L.-Q."/>
        </authorList>
    </citation>
    <scope>NUCLEOTIDE SEQUENCE [LARGE SCALE GENOMIC DNA]</scope>
    <source>
        <strain evidence="7 8">YIM 132087</strain>
    </source>
</reference>
<dbReference type="PANTHER" id="PTHR30055">
    <property type="entry name" value="HTH-TYPE TRANSCRIPTIONAL REGULATOR RUTR"/>
    <property type="match status" value="1"/>
</dbReference>
<dbReference type="AlphaFoldDB" id="A0A7K1FMC6"/>
<organism evidence="7 8">
    <name type="scientific">Nakamurella alba</name>
    <dbReference type="NCBI Taxonomy" id="2665158"/>
    <lineage>
        <taxon>Bacteria</taxon>
        <taxon>Bacillati</taxon>
        <taxon>Actinomycetota</taxon>
        <taxon>Actinomycetes</taxon>
        <taxon>Nakamurellales</taxon>
        <taxon>Nakamurellaceae</taxon>
        <taxon>Nakamurella</taxon>
    </lineage>
</organism>
<keyword evidence="8" id="KW-1185">Reference proteome</keyword>
<feature type="DNA-binding region" description="H-T-H motif" evidence="5">
    <location>
        <begin position="36"/>
        <end position="55"/>
    </location>
</feature>
<dbReference type="RefSeq" id="WP_154769172.1">
    <property type="nucleotide sequence ID" value="NZ_WLYK01000005.1"/>
</dbReference>
<comment type="caution">
    <text evidence="7">The sequence shown here is derived from an EMBL/GenBank/DDBJ whole genome shotgun (WGS) entry which is preliminary data.</text>
</comment>
<dbReference type="InterPro" id="IPR050109">
    <property type="entry name" value="HTH-type_TetR-like_transc_reg"/>
</dbReference>
<dbReference type="PRINTS" id="PR00455">
    <property type="entry name" value="HTHTETR"/>
</dbReference>
<evidence type="ECO:0000313" key="8">
    <source>
        <dbReference type="Proteomes" id="UP000460221"/>
    </source>
</evidence>
<dbReference type="EMBL" id="WLYK01000005">
    <property type="protein sequence ID" value="MTD15220.1"/>
    <property type="molecule type" value="Genomic_DNA"/>
</dbReference>
<dbReference type="Proteomes" id="UP000460221">
    <property type="component" value="Unassembled WGS sequence"/>
</dbReference>
<keyword evidence="4" id="KW-0804">Transcription</keyword>
<evidence type="ECO:0000256" key="1">
    <source>
        <dbReference type="ARBA" id="ARBA00022491"/>
    </source>
</evidence>
<dbReference type="InterPro" id="IPR001647">
    <property type="entry name" value="HTH_TetR"/>
</dbReference>
<dbReference type="InterPro" id="IPR036271">
    <property type="entry name" value="Tet_transcr_reg_TetR-rel_C_sf"/>
</dbReference>
<gene>
    <name evidence="7" type="ORF">GIS00_14855</name>
</gene>
<feature type="domain" description="HTH tetR-type" evidence="6">
    <location>
        <begin position="13"/>
        <end position="73"/>
    </location>
</feature>
<accession>A0A7K1FMC6</accession>
<proteinExistence type="predicted"/>
<evidence type="ECO:0000256" key="5">
    <source>
        <dbReference type="PROSITE-ProRule" id="PRU00335"/>
    </source>
</evidence>
<dbReference type="InterPro" id="IPR039538">
    <property type="entry name" value="BetI_C"/>
</dbReference>
<name>A0A7K1FMC6_9ACTN</name>
<evidence type="ECO:0000256" key="2">
    <source>
        <dbReference type="ARBA" id="ARBA00023015"/>
    </source>
</evidence>
<dbReference type="GO" id="GO:0000976">
    <property type="term" value="F:transcription cis-regulatory region binding"/>
    <property type="evidence" value="ECO:0007669"/>
    <property type="project" value="TreeGrafter"/>
</dbReference>
<evidence type="ECO:0000259" key="6">
    <source>
        <dbReference type="PROSITE" id="PS50977"/>
    </source>
</evidence>
<keyword evidence="2" id="KW-0805">Transcription regulation</keyword>
<protein>
    <submittedName>
        <fullName evidence="7">TetR family transcriptional regulator</fullName>
    </submittedName>
</protein>
<keyword evidence="1" id="KW-0678">Repressor</keyword>
<dbReference type="InterPro" id="IPR009057">
    <property type="entry name" value="Homeodomain-like_sf"/>
</dbReference>
<dbReference type="GO" id="GO:0003700">
    <property type="term" value="F:DNA-binding transcription factor activity"/>
    <property type="evidence" value="ECO:0007669"/>
    <property type="project" value="TreeGrafter"/>
</dbReference>
<sequence length="199" mass="22008">MSASARPPSARRLRTRERLIDAAAMVFARRGIGRASIEEICEAAGFTRGAFYSNFADLDELFLALYTQRASRAAEQIAGALREQRESTIPALVDRVLDALTVDRDWLLVRTEYFLHAARDPVAAAVLAAHREAMVETLAPALAEVVDREALPAELRSPRELARAVVAVHDGTTTELLLDDDPGAHRAWLRELLLLLLDR</sequence>
<dbReference type="PROSITE" id="PS50977">
    <property type="entry name" value="HTH_TETR_2"/>
    <property type="match status" value="1"/>
</dbReference>
<evidence type="ECO:0000313" key="7">
    <source>
        <dbReference type="EMBL" id="MTD15220.1"/>
    </source>
</evidence>
<dbReference type="Pfam" id="PF00440">
    <property type="entry name" value="TetR_N"/>
    <property type="match status" value="1"/>
</dbReference>
<evidence type="ECO:0000256" key="3">
    <source>
        <dbReference type="ARBA" id="ARBA00023125"/>
    </source>
</evidence>
<keyword evidence="3 5" id="KW-0238">DNA-binding</keyword>
<evidence type="ECO:0000256" key="4">
    <source>
        <dbReference type="ARBA" id="ARBA00023163"/>
    </source>
</evidence>
<dbReference type="PANTHER" id="PTHR30055:SF241">
    <property type="entry name" value="TRANSCRIPTIONAL REGULATORY PROTEIN"/>
    <property type="match status" value="1"/>
</dbReference>
<dbReference type="SUPFAM" id="SSF48498">
    <property type="entry name" value="Tetracyclin repressor-like, C-terminal domain"/>
    <property type="match status" value="1"/>
</dbReference>
<dbReference type="Gene3D" id="1.10.357.10">
    <property type="entry name" value="Tetracycline Repressor, domain 2"/>
    <property type="match status" value="1"/>
</dbReference>